<dbReference type="PROSITE" id="PS51318">
    <property type="entry name" value="TAT"/>
    <property type="match status" value="1"/>
</dbReference>
<dbReference type="GO" id="GO:0070225">
    <property type="term" value="F:sulfide dehydrogenase activity"/>
    <property type="evidence" value="ECO:0007669"/>
    <property type="project" value="UniProtKB-EC"/>
</dbReference>
<keyword evidence="8" id="KW-1185">Reference proteome</keyword>
<dbReference type="GO" id="GO:0050660">
    <property type="term" value="F:flavin adenine dinucleotide binding"/>
    <property type="evidence" value="ECO:0007669"/>
    <property type="project" value="InterPro"/>
</dbReference>
<dbReference type="EMBL" id="VJNA01000001">
    <property type="protein sequence ID" value="TSE27956.1"/>
    <property type="molecule type" value="Genomic_DNA"/>
</dbReference>
<keyword evidence="1" id="KW-0285">Flavoprotein</keyword>
<dbReference type="InterPro" id="IPR037092">
    <property type="entry name" value="FlavoCytC_S_DH_flav-bd_sf"/>
</dbReference>
<dbReference type="EC" id="1.8.2.3" evidence="7"/>
<feature type="domain" description="Sulfide dehydrogenase [flavocytochrome c] flavoprotein chain central" evidence="6">
    <location>
        <begin position="169"/>
        <end position="283"/>
    </location>
</feature>
<evidence type="ECO:0000256" key="2">
    <source>
        <dbReference type="ARBA" id="ARBA00022827"/>
    </source>
</evidence>
<dbReference type="SUPFAM" id="SSF55424">
    <property type="entry name" value="FAD/NAD-linked reductases, dimerisation (C-terminal) domain"/>
    <property type="match status" value="1"/>
</dbReference>
<evidence type="ECO:0000313" key="8">
    <source>
        <dbReference type="Proteomes" id="UP000318554"/>
    </source>
</evidence>
<gene>
    <name evidence="7" type="primary">fccB_1</name>
    <name evidence="7" type="ORF">Taqua_00152</name>
</gene>
<dbReference type="InterPro" id="IPR049386">
    <property type="entry name" value="FCSD_central"/>
</dbReference>
<evidence type="ECO:0000259" key="6">
    <source>
        <dbReference type="Pfam" id="PF21706"/>
    </source>
</evidence>
<dbReference type="InterPro" id="IPR015323">
    <property type="entry name" value="FlavoCytC_S_DH_flav-bd"/>
</dbReference>
<feature type="domain" description="Flavocytochrome c sulphide dehydrogenase flavin-binding" evidence="5">
    <location>
        <begin position="362"/>
        <end position="427"/>
    </location>
</feature>
<dbReference type="PROSITE" id="PS51257">
    <property type="entry name" value="PROKAR_LIPOPROTEIN"/>
    <property type="match status" value="1"/>
</dbReference>
<dbReference type="InterPro" id="IPR006311">
    <property type="entry name" value="TAT_signal"/>
</dbReference>
<dbReference type="Pfam" id="PF09242">
    <property type="entry name" value="FCSD-flav_bind"/>
    <property type="match status" value="1"/>
</dbReference>
<dbReference type="InterPro" id="IPR016156">
    <property type="entry name" value="FAD/NAD-linked_Rdtase_dimer_sf"/>
</dbReference>
<dbReference type="PANTHER" id="PTHR43755:SF1">
    <property type="entry name" value="FAD-DEPENDENT PYRIDINE NUCLEOTIDE-DISULPHIDE OXIDOREDUCTASE"/>
    <property type="match status" value="1"/>
</dbReference>
<evidence type="ECO:0000313" key="7">
    <source>
        <dbReference type="EMBL" id="TSE27956.1"/>
    </source>
</evidence>
<organism evidence="7 8">
    <name type="scientific">Tepidimonas aquatica</name>
    <dbReference type="NCBI Taxonomy" id="247482"/>
    <lineage>
        <taxon>Bacteria</taxon>
        <taxon>Pseudomonadati</taxon>
        <taxon>Pseudomonadota</taxon>
        <taxon>Betaproteobacteria</taxon>
        <taxon>Burkholderiales</taxon>
        <taxon>Tepidimonas</taxon>
    </lineage>
</organism>
<dbReference type="PANTHER" id="PTHR43755">
    <property type="match status" value="1"/>
</dbReference>
<proteinExistence type="predicted"/>
<dbReference type="InterPro" id="IPR052541">
    <property type="entry name" value="SQRD"/>
</dbReference>
<feature type="signal peptide" evidence="3">
    <location>
        <begin position="1"/>
        <end position="24"/>
    </location>
</feature>
<evidence type="ECO:0000259" key="5">
    <source>
        <dbReference type="Pfam" id="PF09242"/>
    </source>
</evidence>
<sequence>MMQRRQFVTTVAAGSALGSLGLLSGCATTGSASGPHVVVIGGGYAGATAAKYTRLFSEGKVQVTLIEPNANFISCPISNLVIGGIKTIEDITIPYDNLEKRHGVKIVRDRATAIDPDKRVVKLASGGELKYDRLIVSPGIGFMWETLPGMGKPGAQDKVLHAWEAGPQTVALRKQLEAMPDGGVYALSIPQVPFRCPPGPYERACMVAHYFKKAKPKSKVIIFDANDDIQSKKALFLKAWDEHYKGIIEYRPKHRVVDVDAATNTLKFEFNEDFTAAVANVLPTMRAGDIAVQAGLATANKRWCDVDFLTFESKAVKNVHVLGDAIQIAPAMPKSGHMANQHGKTCAAAIVNLLMGKEPPATPLYANTCYSFVTDEDVVHVASVHRYDPEKKTMLPVPGSGGLSARASELEGRYALAWARNIWADMLA</sequence>
<evidence type="ECO:0000256" key="1">
    <source>
        <dbReference type="ARBA" id="ARBA00022630"/>
    </source>
</evidence>
<dbReference type="Pfam" id="PF21706">
    <property type="entry name" value="FCSD_central"/>
    <property type="match status" value="1"/>
</dbReference>
<protein>
    <submittedName>
        <fullName evidence="7">Sulfide dehydrogenase flavocytochrome c flavoprotein chain</fullName>
        <ecNumber evidence="7">1.8.2.3</ecNumber>
    </submittedName>
</protein>
<comment type="caution">
    <text evidence="7">The sequence shown here is derived from an EMBL/GenBank/DDBJ whole genome shotgun (WGS) entry which is preliminary data.</text>
</comment>
<evidence type="ECO:0000259" key="4">
    <source>
        <dbReference type="Pfam" id="PF07992"/>
    </source>
</evidence>
<accession>A0A554WWJ9</accession>
<dbReference type="AlphaFoldDB" id="A0A554WWJ9"/>
<keyword evidence="3" id="KW-0732">Signal</keyword>
<keyword evidence="7" id="KW-0560">Oxidoreductase</keyword>
<reference evidence="7 8" key="1">
    <citation type="submission" date="2019-07" db="EMBL/GenBank/DDBJ databases">
        <title>Tepidimonas aquatica CLN-1 draft genome.</title>
        <authorList>
            <person name="Da Costa M.S."/>
            <person name="Froufe H.J.C."/>
            <person name="Egas C."/>
            <person name="Albuquerque L."/>
        </authorList>
    </citation>
    <scope>NUCLEOTIDE SEQUENCE [LARGE SCALE GENOMIC DNA]</scope>
    <source>
        <strain evidence="7 8">CLN-1</strain>
    </source>
</reference>
<dbReference type="InterPro" id="IPR023753">
    <property type="entry name" value="FAD/NAD-binding_dom"/>
</dbReference>
<dbReference type="Pfam" id="PF07992">
    <property type="entry name" value="Pyr_redox_2"/>
    <property type="match status" value="1"/>
</dbReference>
<feature type="domain" description="FAD/NAD(P)-binding" evidence="4">
    <location>
        <begin position="36"/>
        <end position="150"/>
    </location>
</feature>
<dbReference type="Gene3D" id="3.50.50.60">
    <property type="entry name" value="FAD/NAD(P)-binding domain"/>
    <property type="match status" value="2"/>
</dbReference>
<keyword evidence="2" id="KW-0274">FAD</keyword>
<dbReference type="SUPFAM" id="SSF51905">
    <property type="entry name" value="FAD/NAD(P)-binding domain"/>
    <property type="match status" value="2"/>
</dbReference>
<name>A0A554WWJ9_9BURK</name>
<dbReference type="InterPro" id="IPR036188">
    <property type="entry name" value="FAD/NAD-bd_sf"/>
</dbReference>
<feature type="chain" id="PRO_5022050767" evidence="3">
    <location>
        <begin position="25"/>
        <end position="428"/>
    </location>
</feature>
<dbReference type="Proteomes" id="UP000318554">
    <property type="component" value="Unassembled WGS sequence"/>
</dbReference>
<dbReference type="Gene3D" id="3.90.760.10">
    <property type="entry name" value="Flavocytochrome c sulphide dehydrogenase, flavin-binding domain"/>
    <property type="match status" value="1"/>
</dbReference>
<evidence type="ECO:0000256" key="3">
    <source>
        <dbReference type="SAM" id="SignalP"/>
    </source>
</evidence>